<dbReference type="Proteomes" id="UP001181693">
    <property type="component" value="Unassembled WGS sequence"/>
</dbReference>
<evidence type="ECO:0000256" key="5">
    <source>
        <dbReference type="ARBA" id="ARBA00023128"/>
    </source>
</evidence>
<evidence type="ECO:0000256" key="3">
    <source>
        <dbReference type="ARBA" id="ARBA00022946"/>
    </source>
</evidence>
<reference evidence="11" key="1">
    <citation type="thesis" date="2020" institute="ProQuest LLC" country="789 East Eisenhower Parkway, Ann Arbor, MI, USA">
        <title>Comparative Genomics and Chromosome Evolution.</title>
        <authorList>
            <person name="Mudd A.B."/>
        </authorList>
    </citation>
    <scope>NUCLEOTIDE SEQUENCE</scope>
    <source>
        <strain evidence="11">1538</strain>
        <tissue evidence="11">Blood</tissue>
    </source>
</reference>
<feature type="region of interest" description="Disordered" evidence="10">
    <location>
        <begin position="21"/>
        <end position="40"/>
    </location>
</feature>
<evidence type="ECO:0000256" key="7">
    <source>
        <dbReference type="ARBA" id="ARBA00035138"/>
    </source>
</evidence>
<keyword evidence="9" id="KW-0175">Coiled coil</keyword>
<evidence type="ECO:0000256" key="2">
    <source>
        <dbReference type="ARBA" id="ARBA00009672"/>
    </source>
</evidence>
<dbReference type="GO" id="GO:0005763">
    <property type="term" value="C:mitochondrial small ribosomal subunit"/>
    <property type="evidence" value="ECO:0007669"/>
    <property type="project" value="InterPro"/>
</dbReference>
<keyword evidence="6" id="KW-0687">Ribonucleoprotein</keyword>
<keyword evidence="3" id="KW-0809">Transit peptide</keyword>
<comment type="subcellular location">
    <subcellularLocation>
        <location evidence="1">Mitochondrion</location>
    </subcellularLocation>
</comment>
<evidence type="ECO:0000256" key="6">
    <source>
        <dbReference type="ARBA" id="ARBA00023274"/>
    </source>
</evidence>
<accession>A0AAV3B2M2</accession>
<keyword evidence="4" id="KW-0689">Ribosomal protein</keyword>
<proteinExistence type="inferred from homology"/>
<protein>
    <recommendedName>
        <fullName evidence="7">Small ribosomal subunit protein mS26</fullName>
    </recommendedName>
    <alternativeName>
        <fullName evidence="8">28S ribosomal protein S26, mitochondrial</fullName>
    </alternativeName>
</protein>
<organism evidence="11 12">
    <name type="scientific">Pyxicephalus adspersus</name>
    <name type="common">African bullfrog</name>
    <dbReference type="NCBI Taxonomy" id="30357"/>
    <lineage>
        <taxon>Eukaryota</taxon>
        <taxon>Metazoa</taxon>
        <taxon>Chordata</taxon>
        <taxon>Craniata</taxon>
        <taxon>Vertebrata</taxon>
        <taxon>Euteleostomi</taxon>
        <taxon>Amphibia</taxon>
        <taxon>Batrachia</taxon>
        <taxon>Anura</taxon>
        <taxon>Neobatrachia</taxon>
        <taxon>Ranoidea</taxon>
        <taxon>Pyxicephalidae</taxon>
        <taxon>Pyxicephalinae</taxon>
        <taxon>Pyxicephalus</taxon>
    </lineage>
</organism>
<evidence type="ECO:0000313" key="12">
    <source>
        <dbReference type="Proteomes" id="UP001181693"/>
    </source>
</evidence>
<keyword evidence="5" id="KW-0496">Mitochondrion</keyword>
<feature type="coiled-coil region" evidence="9">
    <location>
        <begin position="96"/>
        <end position="152"/>
    </location>
</feature>
<evidence type="ECO:0000256" key="8">
    <source>
        <dbReference type="ARBA" id="ARBA00035344"/>
    </source>
</evidence>
<dbReference type="PANTHER" id="PTHR21035:SF2">
    <property type="entry name" value="SMALL RIBOSOMAL SUBUNIT PROTEIN MS26"/>
    <property type="match status" value="1"/>
</dbReference>
<evidence type="ECO:0000256" key="9">
    <source>
        <dbReference type="SAM" id="Coils"/>
    </source>
</evidence>
<evidence type="ECO:0000256" key="10">
    <source>
        <dbReference type="SAM" id="MobiDB-lite"/>
    </source>
</evidence>
<evidence type="ECO:0000256" key="1">
    <source>
        <dbReference type="ARBA" id="ARBA00004173"/>
    </source>
</evidence>
<dbReference type="AlphaFoldDB" id="A0AAV3B2M2"/>
<keyword evidence="12" id="KW-1185">Reference proteome</keyword>
<dbReference type="EMBL" id="DYDO01000003">
    <property type="protein sequence ID" value="DBA29580.1"/>
    <property type="molecule type" value="Genomic_DNA"/>
</dbReference>
<dbReference type="InterPro" id="IPR026140">
    <property type="entry name" value="Ribosomal_mS26"/>
</dbReference>
<sequence>MLQIPRSAFLTRLACRPCIVPSRGRKSRHDSPAKSKASRIKYPPMVSIEELLNVQRRYQESQFKREMLQNRFEQQVGSLAEQRFQQEREEHDALMAWNLEENKKALLRRLERLKLEDRASQLQREEINRLRQEEKLQNIREREEEVKSLQELSRTFITPENMLERIEAALDNPKSYNFCVDREGRMMRPTPPSHL</sequence>
<comment type="caution">
    <text evidence="11">The sequence shown here is derived from an EMBL/GenBank/DDBJ whole genome shotgun (WGS) entry which is preliminary data.</text>
</comment>
<comment type="similarity">
    <text evidence="2">Belongs to the mitochondrion-specific ribosomal protein mS26 family.</text>
</comment>
<dbReference type="Pfam" id="PF14943">
    <property type="entry name" value="MRP-S26"/>
    <property type="match status" value="1"/>
</dbReference>
<gene>
    <name evidence="11" type="ORF">GDO54_009793</name>
</gene>
<dbReference type="PANTHER" id="PTHR21035">
    <property type="entry name" value="28S RIBOSOMAL PROTEIN S26, MITOCHONDRIAL"/>
    <property type="match status" value="1"/>
</dbReference>
<name>A0AAV3B2M2_PYXAD</name>
<evidence type="ECO:0000313" key="11">
    <source>
        <dbReference type="EMBL" id="DBA29580.1"/>
    </source>
</evidence>
<evidence type="ECO:0000256" key="4">
    <source>
        <dbReference type="ARBA" id="ARBA00022980"/>
    </source>
</evidence>